<organism evidence="2 3">
    <name type="scientific">Citricoccus parietis</name>
    <dbReference type="NCBI Taxonomy" id="592307"/>
    <lineage>
        <taxon>Bacteria</taxon>
        <taxon>Bacillati</taxon>
        <taxon>Actinomycetota</taxon>
        <taxon>Actinomycetes</taxon>
        <taxon>Micrococcales</taxon>
        <taxon>Micrococcaceae</taxon>
        <taxon>Citricoccus</taxon>
    </lineage>
</organism>
<evidence type="ECO:0000313" key="3">
    <source>
        <dbReference type="Proteomes" id="UP001589575"/>
    </source>
</evidence>
<keyword evidence="3" id="KW-1185">Reference proteome</keyword>
<feature type="compositionally biased region" description="Basic and acidic residues" evidence="1">
    <location>
        <begin position="14"/>
        <end position="23"/>
    </location>
</feature>
<reference evidence="2 3" key="1">
    <citation type="submission" date="2024-09" db="EMBL/GenBank/DDBJ databases">
        <authorList>
            <person name="Sun Q."/>
            <person name="Mori K."/>
        </authorList>
    </citation>
    <scope>NUCLEOTIDE SEQUENCE [LARGE SCALE GENOMIC DNA]</scope>
    <source>
        <strain evidence="2 3">CCM 7609</strain>
    </source>
</reference>
<comment type="caution">
    <text evidence="2">The sequence shown here is derived from an EMBL/GenBank/DDBJ whole genome shotgun (WGS) entry which is preliminary data.</text>
</comment>
<protein>
    <submittedName>
        <fullName evidence="2">Uncharacterized protein</fullName>
    </submittedName>
</protein>
<dbReference type="Proteomes" id="UP001589575">
    <property type="component" value="Unassembled WGS sequence"/>
</dbReference>
<name>A0ABV5G4D4_9MICC</name>
<accession>A0ABV5G4D4</accession>
<evidence type="ECO:0000313" key="2">
    <source>
        <dbReference type="EMBL" id="MFB9073797.1"/>
    </source>
</evidence>
<sequence length="59" mass="6628">MHGIPSDRVLTGWSHEREGPGHRQETRILGVRGHRPLRQTTQETLRCHLAAASPLLPRG</sequence>
<evidence type="ECO:0000256" key="1">
    <source>
        <dbReference type="SAM" id="MobiDB-lite"/>
    </source>
</evidence>
<gene>
    <name evidence="2" type="ORF">ACFFX0_22365</name>
</gene>
<proteinExistence type="predicted"/>
<feature type="region of interest" description="Disordered" evidence="1">
    <location>
        <begin position="1"/>
        <end position="23"/>
    </location>
</feature>
<dbReference type="EMBL" id="JBHMFI010000001">
    <property type="protein sequence ID" value="MFB9073797.1"/>
    <property type="molecule type" value="Genomic_DNA"/>
</dbReference>